<gene>
    <name evidence="1" type="ORF">V1478_004369</name>
</gene>
<name>A0ABD2BH82_VESSQ</name>
<reference evidence="1 2" key="1">
    <citation type="journal article" date="2024" name="Ann. Entomol. Soc. Am.">
        <title>Genomic analyses of the southern and eastern yellowjacket wasps (Hymenoptera: Vespidae) reveal evolutionary signatures of social life.</title>
        <authorList>
            <person name="Catto M.A."/>
            <person name="Caine P.B."/>
            <person name="Orr S.E."/>
            <person name="Hunt B.G."/>
            <person name="Goodisman M.A.D."/>
        </authorList>
    </citation>
    <scope>NUCLEOTIDE SEQUENCE [LARGE SCALE GENOMIC DNA]</scope>
    <source>
        <strain evidence="1">233</strain>
        <tissue evidence="1">Head and thorax</tissue>
    </source>
</reference>
<protein>
    <submittedName>
        <fullName evidence="1">Uncharacterized protein</fullName>
    </submittedName>
</protein>
<accession>A0ABD2BH82</accession>
<comment type="caution">
    <text evidence="1">The sequence shown here is derived from an EMBL/GenBank/DDBJ whole genome shotgun (WGS) entry which is preliminary data.</text>
</comment>
<dbReference type="EMBL" id="JAUDFV010000096">
    <property type="protein sequence ID" value="KAL2732110.1"/>
    <property type="molecule type" value="Genomic_DNA"/>
</dbReference>
<evidence type="ECO:0000313" key="2">
    <source>
        <dbReference type="Proteomes" id="UP001607302"/>
    </source>
</evidence>
<dbReference type="AlphaFoldDB" id="A0ABD2BH82"/>
<dbReference type="Proteomes" id="UP001607302">
    <property type="component" value="Unassembled WGS sequence"/>
</dbReference>
<sequence length="149" mass="17736">MDSCKIVVMDVDRFAKFKCSYFSLQNNSCFYRMNNTLFFYDKRFKQNSSNNEKSSKQRENGMTNMLNGQKKVLRRKKRAGNSELCNSFKRITNRRIKQSTKIGCVNVDLPLLFSDMRRQTSWQEAQRWSVPKRNVCILDGRDRVFRAFD</sequence>
<organism evidence="1 2">
    <name type="scientific">Vespula squamosa</name>
    <name type="common">Southern yellow jacket</name>
    <name type="synonym">Wasp</name>
    <dbReference type="NCBI Taxonomy" id="30214"/>
    <lineage>
        <taxon>Eukaryota</taxon>
        <taxon>Metazoa</taxon>
        <taxon>Ecdysozoa</taxon>
        <taxon>Arthropoda</taxon>
        <taxon>Hexapoda</taxon>
        <taxon>Insecta</taxon>
        <taxon>Pterygota</taxon>
        <taxon>Neoptera</taxon>
        <taxon>Endopterygota</taxon>
        <taxon>Hymenoptera</taxon>
        <taxon>Apocrita</taxon>
        <taxon>Aculeata</taxon>
        <taxon>Vespoidea</taxon>
        <taxon>Vespidae</taxon>
        <taxon>Vespinae</taxon>
        <taxon>Vespula</taxon>
    </lineage>
</organism>
<proteinExistence type="predicted"/>
<keyword evidence="2" id="KW-1185">Reference proteome</keyword>
<evidence type="ECO:0000313" key="1">
    <source>
        <dbReference type="EMBL" id="KAL2732110.1"/>
    </source>
</evidence>